<dbReference type="Proteomes" id="UP001321804">
    <property type="component" value="Chromosome"/>
</dbReference>
<reference evidence="2 3" key="1">
    <citation type="journal article" date="2023" name="Microbiol. Spectr.">
        <title>Symbiosis of Carpenter Bees with Uncharacterized Lactic Acid Bacteria Showing NAD Auxotrophy.</title>
        <authorList>
            <person name="Kawasaki S."/>
            <person name="Ozawa K."/>
            <person name="Mori T."/>
            <person name="Yamamoto A."/>
            <person name="Ito M."/>
            <person name="Ohkuma M."/>
            <person name="Sakamoto M."/>
            <person name="Matsutani M."/>
        </authorList>
    </citation>
    <scope>NUCLEOTIDE SEQUENCE [LARGE SCALE GENOMIC DNA]</scope>
    <source>
        <strain evidence="2 3">KimC2</strain>
    </source>
</reference>
<sequence>MIITEKKVFKFCMISFFIIDIPFLGYGFFTHKSSSEMIHDLMNFGCIVTLYFFVNKSWKN</sequence>
<gene>
    <name evidence="2" type="ORF">KIMC2_16360</name>
</gene>
<proteinExistence type="predicted"/>
<keyword evidence="1" id="KW-0812">Transmembrane</keyword>
<keyword evidence="1" id="KW-1133">Transmembrane helix</keyword>
<dbReference type="AlphaFoldDB" id="A0AAU9CSU9"/>
<evidence type="ECO:0000313" key="2">
    <source>
        <dbReference type="EMBL" id="BDR57074.1"/>
    </source>
</evidence>
<accession>A0AAU9CSU9</accession>
<keyword evidence="3" id="KW-1185">Reference proteome</keyword>
<evidence type="ECO:0000313" key="3">
    <source>
        <dbReference type="Proteomes" id="UP001321804"/>
    </source>
</evidence>
<protein>
    <submittedName>
        <fullName evidence="2">Uncharacterized protein</fullName>
    </submittedName>
</protein>
<organism evidence="2 3">
    <name type="scientific">Xylocopilactobacillus apis</name>
    <dbReference type="NCBI Taxonomy" id="2932183"/>
    <lineage>
        <taxon>Bacteria</taxon>
        <taxon>Bacillati</taxon>
        <taxon>Bacillota</taxon>
        <taxon>Bacilli</taxon>
        <taxon>Lactobacillales</taxon>
        <taxon>Lactobacillaceae</taxon>
        <taxon>Xylocopilactobacillus</taxon>
    </lineage>
</organism>
<name>A0AAU9CSU9_9LACO</name>
<feature type="transmembrane region" description="Helical" evidence="1">
    <location>
        <begin position="37"/>
        <end position="54"/>
    </location>
</feature>
<evidence type="ECO:0000256" key="1">
    <source>
        <dbReference type="SAM" id="Phobius"/>
    </source>
</evidence>
<dbReference type="KEGG" id="xak:KIMC2_16360"/>
<feature type="transmembrane region" description="Helical" evidence="1">
    <location>
        <begin position="12"/>
        <end position="31"/>
    </location>
</feature>
<dbReference type="EMBL" id="AP026801">
    <property type="protein sequence ID" value="BDR57074.1"/>
    <property type="molecule type" value="Genomic_DNA"/>
</dbReference>
<keyword evidence="1" id="KW-0472">Membrane</keyword>